<reference evidence="2" key="1">
    <citation type="submission" date="2020-11" db="EMBL/GenBank/DDBJ databases">
        <authorList>
            <person name="Tran Van P."/>
        </authorList>
    </citation>
    <scope>NUCLEOTIDE SEQUENCE</scope>
</reference>
<proteinExistence type="predicted"/>
<feature type="compositionally biased region" description="Basic and acidic residues" evidence="1">
    <location>
        <begin position="65"/>
        <end position="79"/>
    </location>
</feature>
<dbReference type="Proteomes" id="UP000678499">
    <property type="component" value="Unassembled WGS sequence"/>
</dbReference>
<accession>A0A7R9GEU3</accession>
<sequence>MTEDPSSVASSLSVAELISSRRENLWKNELRNPLHAVDAICAAREKAFERFAENPVSLHALKLSAENKSKKPEPTKDAGTRNPAQKSPKKNHPLPQNPLLTLNELQGKLLELLRSYEVQTCSSFSETDGDLLTAVGVTIRACSSELAELQKLCFKRPIPLLVLQRIVRVHRTVNNIFQRLIHWKLPESGDAGVSKIAQSLLDTICVLCGVVAKASGMVKSAEHIATFHFDILDWILSNGGEFLNPKPTQKVRKQIQFEESSVEEEREIVAKIKETLPEIKSFSIKNCGETSYLRSETTSFRDEYPDYWRTIEESASDWISGVAQEANRMLAETEDMFIREVLKREFFGS</sequence>
<organism evidence="2">
    <name type="scientific">Notodromas monacha</name>
    <dbReference type="NCBI Taxonomy" id="399045"/>
    <lineage>
        <taxon>Eukaryota</taxon>
        <taxon>Metazoa</taxon>
        <taxon>Ecdysozoa</taxon>
        <taxon>Arthropoda</taxon>
        <taxon>Crustacea</taxon>
        <taxon>Oligostraca</taxon>
        <taxon>Ostracoda</taxon>
        <taxon>Podocopa</taxon>
        <taxon>Podocopida</taxon>
        <taxon>Cypridocopina</taxon>
        <taxon>Cypridoidea</taxon>
        <taxon>Cyprididae</taxon>
        <taxon>Notodromas</taxon>
    </lineage>
</organism>
<name>A0A7R9GEU3_9CRUS</name>
<feature type="region of interest" description="Disordered" evidence="1">
    <location>
        <begin position="64"/>
        <end position="98"/>
    </location>
</feature>
<keyword evidence="3" id="KW-1185">Reference proteome</keyword>
<gene>
    <name evidence="2" type="ORF">NMOB1V02_LOCUS7622</name>
</gene>
<protein>
    <submittedName>
        <fullName evidence="2">Uncharacterized protein</fullName>
    </submittedName>
</protein>
<dbReference type="AlphaFoldDB" id="A0A7R9GEU3"/>
<evidence type="ECO:0000256" key="1">
    <source>
        <dbReference type="SAM" id="MobiDB-lite"/>
    </source>
</evidence>
<evidence type="ECO:0000313" key="3">
    <source>
        <dbReference type="Proteomes" id="UP000678499"/>
    </source>
</evidence>
<dbReference type="EMBL" id="OA883906">
    <property type="protein sequence ID" value="CAD7279958.1"/>
    <property type="molecule type" value="Genomic_DNA"/>
</dbReference>
<dbReference type="EMBL" id="CAJPEX010001869">
    <property type="protein sequence ID" value="CAG0920110.1"/>
    <property type="molecule type" value="Genomic_DNA"/>
</dbReference>
<evidence type="ECO:0000313" key="2">
    <source>
        <dbReference type="EMBL" id="CAD7279958.1"/>
    </source>
</evidence>